<organism evidence="1 2">
    <name type="scientific">Ruminococcus albus</name>
    <dbReference type="NCBI Taxonomy" id="1264"/>
    <lineage>
        <taxon>Bacteria</taxon>
        <taxon>Bacillati</taxon>
        <taxon>Bacillota</taxon>
        <taxon>Clostridia</taxon>
        <taxon>Eubacteriales</taxon>
        <taxon>Oscillospiraceae</taxon>
        <taxon>Ruminococcus</taxon>
    </lineage>
</organism>
<sequence length="107" mass="12641">MALFNNEKHAENLLNNMDMKTKLLDYTVAMLVDQKEIEHEELAGIEAKFGYFMDIKDHGLEALFKIIKKEKVWYFALQQDSLKLLTINEAQFQKVTEDMIRFHLSDE</sequence>
<dbReference type="AlphaFoldDB" id="A0A1H7GC63"/>
<name>A0A1H7GC63_RUMAL</name>
<dbReference type="Proteomes" id="UP000186015">
    <property type="component" value="Unassembled WGS sequence"/>
</dbReference>
<accession>A0A1H7GC63</accession>
<dbReference type="EMBL" id="FOAT01000002">
    <property type="protein sequence ID" value="SEK35047.1"/>
    <property type="molecule type" value="Genomic_DNA"/>
</dbReference>
<gene>
    <name evidence="1" type="ORF">SAMN05216469_10227</name>
</gene>
<evidence type="ECO:0000313" key="2">
    <source>
        <dbReference type="Proteomes" id="UP000186015"/>
    </source>
</evidence>
<proteinExistence type="predicted"/>
<evidence type="ECO:0000313" key="1">
    <source>
        <dbReference type="EMBL" id="SEK35047.1"/>
    </source>
</evidence>
<dbReference type="RefSeq" id="WP_074829069.1">
    <property type="nucleotide sequence ID" value="NZ_FOAT01000002.1"/>
</dbReference>
<reference evidence="1 2" key="1">
    <citation type="submission" date="2016-10" db="EMBL/GenBank/DDBJ databases">
        <authorList>
            <person name="de Groot N.N."/>
        </authorList>
    </citation>
    <scope>NUCLEOTIDE SEQUENCE [LARGE SCALE GENOMIC DNA]</scope>
    <source>
        <strain evidence="1 2">KH2T6</strain>
    </source>
</reference>
<protein>
    <submittedName>
        <fullName evidence="1">Uncharacterized protein</fullName>
    </submittedName>
</protein>
<dbReference type="OrthoDB" id="1262484at2"/>